<evidence type="ECO:0000256" key="6">
    <source>
        <dbReference type="SAM" id="Phobius"/>
    </source>
</evidence>
<evidence type="ECO:0000256" key="2">
    <source>
        <dbReference type="ARBA" id="ARBA00022448"/>
    </source>
</evidence>
<evidence type="ECO:0000313" key="8">
    <source>
        <dbReference type="EMBL" id="ALH80382.1"/>
    </source>
</evidence>
<reference evidence="8 9" key="1">
    <citation type="journal article" date="2015" name="Genome Announc.">
        <title>Complete Genome Sequence of Polypropylene Glycol- and Polyethylene Glycol-Degrading Sphingopyxis macrogoltabida Strain EY-1.</title>
        <authorList>
            <person name="Ohtsubo Y."/>
            <person name="Nagata Y."/>
            <person name="Numata M."/>
            <person name="Tsuchikane K."/>
            <person name="Hosoyama A."/>
            <person name="Yamazoe A."/>
            <person name="Tsuda M."/>
            <person name="Fujita N."/>
            <person name="Kawai F."/>
        </authorList>
    </citation>
    <scope>NUCLEOTIDE SEQUENCE [LARGE SCALE GENOMIC DNA]</scope>
    <source>
        <strain evidence="8 9">EY-1</strain>
    </source>
</reference>
<feature type="transmembrane region" description="Helical" evidence="6">
    <location>
        <begin position="148"/>
        <end position="169"/>
    </location>
</feature>
<feature type="transmembrane region" description="Helical" evidence="6">
    <location>
        <begin position="265"/>
        <end position="286"/>
    </location>
</feature>
<keyword evidence="5 6" id="KW-0472">Membrane</keyword>
<feature type="transmembrane region" description="Helical" evidence="6">
    <location>
        <begin position="57"/>
        <end position="78"/>
    </location>
</feature>
<evidence type="ECO:0000256" key="4">
    <source>
        <dbReference type="ARBA" id="ARBA00022989"/>
    </source>
</evidence>
<protein>
    <recommendedName>
        <fullName evidence="7">Major facilitator superfamily (MFS) profile domain-containing protein</fullName>
    </recommendedName>
</protein>
<feature type="transmembrane region" description="Helical" evidence="6">
    <location>
        <begin position="90"/>
        <end position="115"/>
    </location>
</feature>
<dbReference type="Gene3D" id="1.20.1250.20">
    <property type="entry name" value="MFS general substrate transporter like domains"/>
    <property type="match status" value="2"/>
</dbReference>
<sequence length="425" mass="45762">MTGATTEFQPWARFTERQRWLFLIVLFLIAVASYADRQLLPVVLEHIRLEYGLYDRMLGALGGAPFALCYALSCIPFARAADHGNRKLWLIVAFMLWTVMTVLCGFATSLVFLFVARMGVGIGEGGAVPVSHALVADYFPPDARAKAFAVLSSAVTFGGTVALVAGGWLAHSHGWRMAFIVMGAASLPIAVLAALILREPPRLRDESLSGPRPAFRQEASALMKKPSFRFIITGFTIYSLFAYGPIIFIPAYLMRVMQLDVAVAGTTYGISSGIGTIVGSIVGGIVCDRLTRRDPRWLVWWPAGSYVIAMPVAWLAFGSQSLAGFLFWAGVLMALLFAALPAVFASVQHICGPTRRATASAIVMASINAIGLTLGPLATGWISDLLAPDFGIQSLRYALMIMAAVLAPAAILFAMASRQFLADSE</sequence>
<dbReference type="RefSeq" id="WP_054587752.1">
    <property type="nucleotide sequence ID" value="NZ_CP012700.1"/>
</dbReference>
<evidence type="ECO:0000259" key="7">
    <source>
        <dbReference type="PROSITE" id="PS50850"/>
    </source>
</evidence>
<feature type="transmembrane region" description="Helical" evidence="6">
    <location>
        <begin position="20"/>
        <end position="36"/>
    </location>
</feature>
<dbReference type="InterPro" id="IPR011701">
    <property type="entry name" value="MFS"/>
</dbReference>
<dbReference type="InterPro" id="IPR036259">
    <property type="entry name" value="MFS_trans_sf"/>
</dbReference>
<dbReference type="GO" id="GO:0022857">
    <property type="term" value="F:transmembrane transporter activity"/>
    <property type="evidence" value="ECO:0007669"/>
    <property type="project" value="InterPro"/>
</dbReference>
<accession>A0A0N9U5D3</accession>
<gene>
    <name evidence="8" type="ORF">AN936_08380</name>
</gene>
<dbReference type="Proteomes" id="UP000058074">
    <property type="component" value="Chromosome"/>
</dbReference>
<evidence type="ECO:0000313" key="9">
    <source>
        <dbReference type="Proteomes" id="UP000058074"/>
    </source>
</evidence>
<dbReference type="EMBL" id="CP012700">
    <property type="protein sequence ID" value="ALH80382.1"/>
    <property type="molecule type" value="Genomic_DNA"/>
</dbReference>
<dbReference type="SUPFAM" id="SSF103473">
    <property type="entry name" value="MFS general substrate transporter"/>
    <property type="match status" value="1"/>
</dbReference>
<comment type="subcellular location">
    <subcellularLocation>
        <location evidence="1">Membrane</location>
        <topology evidence="1">Multi-pass membrane protein</topology>
    </subcellularLocation>
</comment>
<evidence type="ECO:0000256" key="1">
    <source>
        <dbReference type="ARBA" id="ARBA00004141"/>
    </source>
</evidence>
<name>A0A0N9U5D3_SPHMC</name>
<dbReference type="PANTHER" id="PTHR23505:SF79">
    <property type="entry name" value="PROTEIN SPINSTER"/>
    <property type="match status" value="1"/>
</dbReference>
<dbReference type="PROSITE" id="PS50850">
    <property type="entry name" value="MFS"/>
    <property type="match status" value="1"/>
</dbReference>
<dbReference type="OrthoDB" id="7497327at2"/>
<feature type="transmembrane region" description="Helical" evidence="6">
    <location>
        <begin position="394"/>
        <end position="416"/>
    </location>
</feature>
<evidence type="ECO:0000256" key="3">
    <source>
        <dbReference type="ARBA" id="ARBA00022692"/>
    </source>
</evidence>
<evidence type="ECO:0000256" key="5">
    <source>
        <dbReference type="ARBA" id="ARBA00023136"/>
    </source>
</evidence>
<feature type="transmembrane region" description="Helical" evidence="6">
    <location>
        <begin position="298"/>
        <end position="317"/>
    </location>
</feature>
<feature type="transmembrane region" description="Helical" evidence="6">
    <location>
        <begin position="230"/>
        <end position="253"/>
    </location>
</feature>
<feature type="transmembrane region" description="Helical" evidence="6">
    <location>
        <begin position="323"/>
        <end position="347"/>
    </location>
</feature>
<dbReference type="PATRIC" id="fig|33050.5.peg.1740"/>
<dbReference type="KEGG" id="smag:AN936_08380"/>
<keyword evidence="2" id="KW-0813">Transport</keyword>
<keyword evidence="4 6" id="KW-1133">Transmembrane helix</keyword>
<dbReference type="GO" id="GO:0016020">
    <property type="term" value="C:membrane"/>
    <property type="evidence" value="ECO:0007669"/>
    <property type="project" value="UniProtKB-SubCell"/>
</dbReference>
<feature type="domain" description="Major facilitator superfamily (MFS) profile" evidence="7">
    <location>
        <begin position="22"/>
        <end position="421"/>
    </location>
</feature>
<proteinExistence type="predicted"/>
<dbReference type="InterPro" id="IPR044770">
    <property type="entry name" value="MFS_spinster-like"/>
</dbReference>
<feature type="transmembrane region" description="Helical" evidence="6">
    <location>
        <begin position="359"/>
        <end position="382"/>
    </location>
</feature>
<organism evidence="8 9">
    <name type="scientific">Sphingopyxis macrogoltabida</name>
    <name type="common">Sphingomonas macrogoltabidus</name>
    <dbReference type="NCBI Taxonomy" id="33050"/>
    <lineage>
        <taxon>Bacteria</taxon>
        <taxon>Pseudomonadati</taxon>
        <taxon>Pseudomonadota</taxon>
        <taxon>Alphaproteobacteria</taxon>
        <taxon>Sphingomonadales</taxon>
        <taxon>Sphingomonadaceae</taxon>
        <taxon>Sphingopyxis</taxon>
    </lineage>
</organism>
<dbReference type="Pfam" id="PF07690">
    <property type="entry name" value="MFS_1"/>
    <property type="match status" value="1"/>
</dbReference>
<feature type="transmembrane region" description="Helical" evidence="6">
    <location>
        <begin position="175"/>
        <end position="197"/>
    </location>
</feature>
<dbReference type="PANTHER" id="PTHR23505">
    <property type="entry name" value="SPINSTER"/>
    <property type="match status" value="1"/>
</dbReference>
<dbReference type="CDD" id="cd17328">
    <property type="entry name" value="MFS_spinster_like"/>
    <property type="match status" value="1"/>
</dbReference>
<keyword evidence="3 6" id="KW-0812">Transmembrane</keyword>
<dbReference type="AlphaFoldDB" id="A0A0N9U5D3"/>
<dbReference type="InterPro" id="IPR020846">
    <property type="entry name" value="MFS_dom"/>
</dbReference>